<reference evidence="2" key="1">
    <citation type="submission" date="2021-03" db="EMBL/GenBank/DDBJ databases">
        <title>Draft genome sequence of rust myrtle Austropuccinia psidii MF-1, a brazilian biotype.</title>
        <authorList>
            <person name="Quecine M.C."/>
            <person name="Pachon D.M.R."/>
            <person name="Bonatelli M.L."/>
            <person name="Correr F.H."/>
            <person name="Franceschini L.M."/>
            <person name="Leite T.F."/>
            <person name="Margarido G.R.A."/>
            <person name="Almeida C.A."/>
            <person name="Ferrarezi J.A."/>
            <person name="Labate C.A."/>
        </authorList>
    </citation>
    <scope>NUCLEOTIDE SEQUENCE</scope>
    <source>
        <strain evidence="2">MF-1</strain>
    </source>
</reference>
<organism evidence="2 3">
    <name type="scientific">Austropuccinia psidii MF-1</name>
    <dbReference type="NCBI Taxonomy" id="1389203"/>
    <lineage>
        <taxon>Eukaryota</taxon>
        <taxon>Fungi</taxon>
        <taxon>Dikarya</taxon>
        <taxon>Basidiomycota</taxon>
        <taxon>Pucciniomycotina</taxon>
        <taxon>Pucciniomycetes</taxon>
        <taxon>Pucciniales</taxon>
        <taxon>Sphaerophragmiaceae</taxon>
        <taxon>Austropuccinia</taxon>
    </lineage>
</organism>
<dbReference type="EMBL" id="AVOT02048837">
    <property type="protein sequence ID" value="MBW0544026.1"/>
    <property type="molecule type" value="Genomic_DNA"/>
</dbReference>
<proteinExistence type="predicted"/>
<comment type="caution">
    <text evidence="2">The sequence shown here is derived from an EMBL/GenBank/DDBJ whole genome shotgun (WGS) entry which is preliminary data.</text>
</comment>
<accession>A0A9Q3FV65</accession>
<dbReference type="AlphaFoldDB" id="A0A9Q3FV65"/>
<evidence type="ECO:0000313" key="3">
    <source>
        <dbReference type="Proteomes" id="UP000765509"/>
    </source>
</evidence>
<keyword evidence="3" id="KW-1185">Reference proteome</keyword>
<feature type="region of interest" description="Disordered" evidence="1">
    <location>
        <begin position="23"/>
        <end position="48"/>
    </location>
</feature>
<evidence type="ECO:0000256" key="1">
    <source>
        <dbReference type="SAM" id="MobiDB-lite"/>
    </source>
</evidence>
<sequence length="114" mass="13242">MECHSEKANIFMCRVDEEIVKAERTSRKKSQRHERHIPEGGRGSISNLAPKGLPIDFYDPYWFNSRTSGQKRSISDIHTITFLPYASTLLLGKLHPDERLSDKQFTSLHWEEVI</sequence>
<protein>
    <submittedName>
        <fullName evidence="2">Uncharacterized protein</fullName>
    </submittedName>
</protein>
<evidence type="ECO:0000313" key="2">
    <source>
        <dbReference type="EMBL" id="MBW0544026.1"/>
    </source>
</evidence>
<gene>
    <name evidence="2" type="ORF">O181_083741</name>
</gene>
<dbReference type="OrthoDB" id="2507010at2759"/>
<name>A0A9Q3FV65_9BASI</name>
<feature type="compositionally biased region" description="Basic residues" evidence="1">
    <location>
        <begin position="26"/>
        <end position="35"/>
    </location>
</feature>
<dbReference type="Proteomes" id="UP000765509">
    <property type="component" value="Unassembled WGS sequence"/>
</dbReference>